<sequence length="79" mass="9144">MCGNAMLDIFDSEEVDDEEILRGKELAFVLFVALGLFLLLTILYEMVMPVINNPNYPFYNYVPDYTFTVPNASLKKLYH</sequence>
<organism evidence="2 3">
    <name type="scientific">Strongyloides papillosus</name>
    <name type="common">Intestinal threadworm</name>
    <dbReference type="NCBI Taxonomy" id="174720"/>
    <lineage>
        <taxon>Eukaryota</taxon>
        <taxon>Metazoa</taxon>
        <taxon>Ecdysozoa</taxon>
        <taxon>Nematoda</taxon>
        <taxon>Chromadorea</taxon>
        <taxon>Rhabditida</taxon>
        <taxon>Tylenchina</taxon>
        <taxon>Panagrolaimomorpha</taxon>
        <taxon>Strongyloidoidea</taxon>
        <taxon>Strongyloididae</taxon>
        <taxon>Strongyloides</taxon>
    </lineage>
</organism>
<protein>
    <submittedName>
        <fullName evidence="3">Transmembrane protein</fullName>
    </submittedName>
</protein>
<evidence type="ECO:0000313" key="3">
    <source>
        <dbReference type="WBParaSite" id="SPAL_0000291700.1"/>
    </source>
</evidence>
<keyword evidence="1" id="KW-1133">Transmembrane helix</keyword>
<keyword evidence="2" id="KW-1185">Reference proteome</keyword>
<dbReference type="AlphaFoldDB" id="A0A0N5BA48"/>
<keyword evidence="1" id="KW-0472">Membrane</keyword>
<dbReference type="WBParaSite" id="SPAL_0000291700.1">
    <property type="protein sequence ID" value="SPAL_0000291700.1"/>
    <property type="gene ID" value="SPAL_0000291700"/>
</dbReference>
<proteinExistence type="predicted"/>
<accession>A0A0N5BA48</accession>
<name>A0A0N5BA48_STREA</name>
<dbReference type="Proteomes" id="UP000046392">
    <property type="component" value="Unplaced"/>
</dbReference>
<evidence type="ECO:0000313" key="2">
    <source>
        <dbReference type="Proteomes" id="UP000046392"/>
    </source>
</evidence>
<evidence type="ECO:0000256" key="1">
    <source>
        <dbReference type="SAM" id="Phobius"/>
    </source>
</evidence>
<feature type="transmembrane region" description="Helical" evidence="1">
    <location>
        <begin position="26"/>
        <end position="44"/>
    </location>
</feature>
<keyword evidence="1" id="KW-0812">Transmembrane</keyword>
<reference evidence="3" key="1">
    <citation type="submission" date="2017-02" db="UniProtKB">
        <authorList>
            <consortium name="WormBaseParasite"/>
        </authorList>
    </citation>
    <scope>IDENTIFICATION</scope>
</reference>